<name>A0A1W1CC65_9ZZZZ</name>
<sequence>MQIASNSSVIKNLYMHKLSGDEVKKIKQQIVDDAGKYTFSNFSNFKNEKNLSADEKIEKNIEEFQELLYENGIDGKSVKRISELNPTKPAFLDMKV</sequence>
<evidence type="ECO:0000313" key="1">
    <source>
        <dbReference type="EMBL" id="SFV63428.1"/>
    </source>
</evidence>
<reference evidence="1" key="1">
    <citation type="submission" date="2016-10" db="EMBL/GenBank/DDBJ databases">
        <authorList>
            <person name="de Groot N.N."/>
        </authorList>
    </citation>
    <scope>NUCLEOTIDE SEQUENCE</scope>
</reference>
<accession>A0A1W1CC65</accession>
<proteinExistence type="predicted"/>
<organism evidence="1">
    <name type="scientific">hydrothermal vent metagenome</name>
    <dbReference type="NCBI Taxonomy" id="652676"/>
    <lineage>
        <taxon>unclassified sequences</taxon>
        <taxon>metagenomes</taxon>
        <taxon>ecological metagenomes</taxon>
    </lineage>
</organism>
<protein>
    <submittedName>
        <fullName evidence="1">Uncharacterized protein</fullName>
    </submittedName>
</protein>
<gene>
    <name evidence="1" type="ORF">MNB_SM-5-1418</name>
</gene>
<dbReference type="AlphaFoldDB" id="A0A1W1CC65"/>
<dbReference type="EMBL" id="FPHH01000073">
    <property type="protein sequence ID" value="SFV63428.1"/>
    <property type="molecule type" value="Genomic_DNA"/>
</dbReference>